<organism evidence="2">
    <name type="scientific">Tanacetum cinerariifolium</name>
    <name type="common">Dalmatian daisy</name>
    <name type="synonym">Chrysanthemum cinerariifolium</name>
    <dbReference type="NCBI Taxonomy" id="118510"/>
    <lineage>
        <taxon>Eukaryota</taxon>
        <taxon>Viridiplantae</taxon>
        <taxon>Streptophyta</taxon>
        <taxon>Embryophyta</taxon>
        <taxon>Tracheophyta</taxon>
        <taxon>Spermatophyta</taxon>
        <taxon>Magnoliopsida</taxon>
        <taxon>eudicotyledons</taxon>
        <taxon>Gunneridae</taxon>
        <taxon>Pentapetalae</taxon>
        <taxon>asterids</taxon>
        <taxon>campanulids</taxon>
        <taxon>Asterales</taxon>
        <taxon>Asteraceae</taxon>
        <taxon>Asteroideae</taxon>
        <taxon>Anthemideae</taxon>
        <taxon>Anthemidinae</taxon>
        <taxon>Tanacetum</taxon>
    </lineage>
</organism>
<accession>A0A699VQ29</accession>
<gene>
    <name evidence="2" type="ORF">Tci_909694</name>
</gene>
<protein>
    <submittedName>
        <fullName evidence="2">Uncharacterized protein</fullName>
    </submittedName>
</protein>
<proteinExistence type="predicted"/>
<sequence length="152" mass="15197">QGVAVEGQVARAAYRHDLRGAGGAGQGDVAGVGGAQVAHLGGQAVARALGSRAVVDVAGIGRERARARDLHRAGSPAAADAHRGADAQRAAGRQREAAAAADDGAAIVERAPVHGQAGRHRHVAAQRAHARAVNCNAVVGARLDGRRGGDDQ</sequence>
<feature type="non-terminal residue" evidence="2">
    <location>
        <position position="1"/>
    </location>
</feature>
<comment type="caution">
    <text evidence="2">The sequence shown here is derived from an EMBL/GenBank/DDBJ whole genome shotgun (WGS) entry which is preliminary data.</text>
</comment>
<reference evidence="2" key="1">
    <citation type="journal article" date="2019" name="Sci. Rep.">
        <title>Draft genome of Tanacetum cinerariifolium, the natural source of mosquito coil.</title>
        <authorList>
            <person name="Yamashiro T."/>
            <person name="Shiraishi A."/>
            <person name="Satake H."/>
            <person name="Nakayama K."/>
        </authorList>
    </citation>
    <scope>NUCLEOTIDE SEQUENCE</scope>
</reference>
<evidence type="ECO:0000313" key="2">
    <source>
        <dbReference type="EMBL" id="GFD37725.1"/>
    </source>
</evidence>
<dbReference type="EMBL" id="BKCJ011489920">
    <property type="protein sequence ID" value="GFD37725.1"/>
    <property type="molecule type" value="Genomic_DNA"/>
</dbReference>
<feature type="region of interest" description="Disordered" evidence="1">
    <location>
        <begin position="66"/>
        <end position="109"/>
    </location>
</feature>
<feature type="non-terminal residue" evidence="2">
    <location>
        <position position="152"/>
    </location>
</feature>
<name>A0A699VQ29_TANCI</name>
<feature type="compositionally biased region" description="Low complexity" evidence="1">
    <location>
        <begin position="87"/>
        <end position="106"/>
    </location>
</feature>
<dbReference type="AlphaFoldDB" id="A0A699VQ29"/>
<evidence type="ECO:0000256" key="1">
    <source>
        <dbReference type="SAM" id="MobiDB-lite"/>
    </source>
</evidence>